<evidence type="ECO:0000259" key="1">
    <source>
        <dbReference type="Pfam" id="PF04909"/>
    </source>
</evidence>
<dbReference type="RefSeq" id="WP_152076336.1">
    <property type="nucleotide sequence ID" value="NZ_CAAKNU010000025.1"/>
</dbReference>
<dbReference type="InterPro" id="IPR032466">
    <property type="entry name" value="Metal_Hydrolase"/>
</dbReference>
<dbReference type="Pfam" id="PF04909">
    <property type="entry name" value="Amidohydro_2"/>
    <property type="match status" value="1"/>
</dbReference>
<accession>A0A5K1IYT2</accession>
<dbReference type="GO" id="GO:0016831">
    <property type="term" value="F:carboxy-lyase activity"/>
    <property type="evidence" value="ECO:0007669"/>
    <property type="project" value="InterPro"/>
</dbReference>
<keyword evidence="2" id="KW-0378">Hydrolase</keyword>
<evidence type="ECO:0000313" key="2">
    <source>
        <dbReference type="EMBL" id="VWL94369.1"/>
    </source>
</evidence>
<name>A0A5K1IYT2_9ACTN</name>
<evidence type="ECO:0000313" key="3">
    <source>
        <dbReference type="Proteomes" id="UP000361836"/>
    </source>
</evidence>
<dbReference type="EMBL" id="CABWIE010000019">
    <property type="protein sequence ID" value="VWL94369.1"/>
    <property type="molecule type" value="Genomic_DNA"/>
</dbReference>
<dbReference type="Gene3D" id="3.20.20.140">
    <property type="entry name" value="Metal-dependent hydrolases"/>
    <property type="match status" value="1"/>
</dbReference>
<dbReference type="PANTHER" id="PTHR21240:SF19">
    <property type="entry name" value="CATALYTIC_ HYDROLASE"/>
    <property type="match status" value="1"/>
</dbReference>
<dbReference type="AlphaFoldDB" id="A0A5K1IYT2"/>
<organism evidence="2 3">
    <name type="scientific">Collinsella aerofaciens</name>
    <dbReference type="NCBI Taxonomy" id="74426"/>
    <lineage>
        <taxon>Bacteria</taxon>
        <taxon>Bacillati</taxon>
        <taxon>Actinomycetota</taxon>
        <taxon>Coriobacteriia</taxon>
        <taxon>Coriobacteriales</taxon>
        <taxon>Coriobacteriaceae</taxon>
        <taxon>Collinsella</taxon>
    </lineage>
</organism>
<proteinExistence type="predicted"/>
<sequence>MKKIDAHAHVFDHIGSMGKAGELRPLGNGNCRWATGEEFRIIPEGKGDKEYLVETFMDVMDENDVEKAILLQGVLYGLQNEYAMECADKYPDRFKAAVMLDPFCRCAQQILEHFINDLHAHVFKFEVSVGGGLSGYHRDFAVDGPEMTVLIDRIAQVEDATLVLDIGSPNQSSCQPEAVYRLAKKYPGLHIVVCHLLAPSLEDGDVLKCALPYLAHDNVWVDLSALPWNVAPEAYPYPTALKYIAMAKDVLGADKIIWGTDSPCVLTKFDYKDLYSFIEDSDVFTDAEEQGVFYDNAVKAYYL</sequence>
<keyword evidence="3" id="KW-1185">Reference proteome</keyword>
<feature type="domain" description="Amidohydrolase-related" evidence="1">
    <location>
        <begin position="4"/>
        <end position="301"/>
    </location>
</feature>
<dbReference type="GO" id="GO:0016787">
    <property type="term" value="F:hydrolase activity"/>
    <property type="evidence" value="ECO:0007669"/>
    <property type="project" value="UniProtKB-KW"/>
</dbReference>
<dbReference type="InterPro" id="IPR006680">
    <property type="entry name" value="Amidohydro-rel"/>
</dbReference>
<protein>
    <submittedName>
        <fullName evidence="2">Amidohydrolase</fullName>
    </submittedName>
</protein>
<dbReference type="InterPro" id="IPR032465">
    <property type="entry name" value="ACMSD"/>
</dbReference>
<dbReference type="Proteomes" id="UP000361836">
    <property type="component" value="Unassembled WGS sequence"/>
</dbReference>
<gene>
    <name evidence="2" type="ORF">KCJAJFAP_00014</name>
</gene>
<dbReference type="SUPFAM" id="SSF51556">
    <property type="entry name" value="Metallo-dependent hydrolases"/>
    <property type="match status" value="1"/>
</dbReference>
<dbReference type="PANTHER" id="PTHR21240">
    <property type="entry name" value="2-AMINO-3-CARBOXYLMUCONATE-6-SEMIALDEHYDE DECARBOXYLASE"/>
    <property type="match status" value="1"/>
</dbReference>
<reference evidence="2 3" key="1">
    <citation type="submission" date="2019-10" db="EMBL/GenBank/DDBJ databases">
        <authorList>
            <person name="Wolf R A."/>
        </authorList>
    </citation>
    <scope>NUCLEOTIDE SEQUENCE [LARGE SCALE GENOMIC DNA]</scope>
    <source>
        <strain evidence="2">Collinsella_aerofaciens_MC2</strain>
    </source>
</reference>